<evidence type="ECO:0000313" key="5">
    <source>
        <dbReference type="Proteomes" id="UP000010862"/>
    </source>
</evidence>
<accession>L0JE99</accession>
<dbReference type="EMBL" id="CP003369">
    <property type="protein sequence ID" value="AGB29183.1"/>
    <property type="molecule type" value="Genomic_DNA"/>
</dbReference>
<dbReference type="Proteomes" id="UP000010862">
    <property type="component" value="Chromosome 2"/>
</dbReference>
<dbReference type="InterPro" id="IPR001173">
    <property type="entry name" value="Glyco_trans_2-like"/>
</dbReference>
<feature type="domain" description="Glycosyltransferase 2-like" evidence="3">
    <location>
        <begin position="16"/>
        <end position="126"/>
    </location>
</feature>
<dbReference type="HOGENOM" id="CLU_025996_25_1_10"/>
<dbReference type="OrthoDB" id="597270at2"/>
<dbReference type="Gene3D" id="3.90.550.10">
    <property type="entry name" value="Spore Coat Polysaccharide Biosynthesis Protein SpsA, Chain A"/>
    <property type="match status" value="1"/>
</dbReference>
<dbReference type="CDD" id="cd00761">
    <property type="entry name" value="Glyco_tranf_GTA_type"/>
    <property type="match status" value="1"/>
</dbReference>
<evidence type="ECO:0000313" key="4">
    <source>
        <dbReference type="EMBL" id="AGB29183.1"/>
    </source>
</evidence>
<evidence type="ECO:0000256" key="2">
    <source>
        <dbReference type="ARBA" id="ARBA00022679"/>
    </source>
</evidence>
<gene>
    <name evidence="4" type="ordered locus">Prede_1901</name>
</gene>
<dbReference type="PANTHER" id="PTHR22916">
    <property type="entry name" value="GLYCOSYLTRANSFERASE"/>
    <property type="match status" value="1"/>
</dbReference>
<dbReference type="KEGG" id="pdt:Prede_1901"/>
<evidence type="ECO:0000259" key="3">
    <source>
        <dbReference type="Pfam" id="PF00535"/>
    </source>
</evidence>
<keyword evidence="2 4" id="KW-0808">Transferase</keyword>
<reference evidence="4" key="1">
    <citation type="submission" date="2012-02" db="EMBL/GenBank/DDBJ databases">
        <title>Complete sequence of chromosome 2 of Prevotella dentalis DSM 3688.</title>
        <authorList>
            <consortium name="US DOE Joint Genome Institute (JGI-PGF)"/>
            <person name="Lucas S."/>
            <person name="Copeland A."/>
            <person name="Lapidus A."/>
            <person name="Glavina del Rio T."/>
            <person name="Dalin E."/>
            <person name="Tice H."/>
            <person name="Bruce D."/>
            <person name="Goodwin L."/>
            <person name="Pitluck S."/>
            <person name="Peters L."/>
            <person name="Mikhailova N."/>
            <person name="Chertkov O."/>
            <person name="Kyrpides N."/>
            <person name="Mavromatis K."/>
            <person name="Ivanova N."/>
            <person name="Brettin T."/>
            <person name="Detter J.C."/>
            <person name="Han C."/>
            <person name="Larimer F."/>
            <person name="Land M."/>
            <person name="Hauser L."/>
            <person name="Markowitz V."/>
            <person name="Cheng J.-F."/>
            <person name="Hugenholtz P."/>
            <person name="Woyke T."/>
            <person name="Wu D."/>
            <person name="Gronow S."/>
            <person name="Wellnitz S."/>
            <person name="Brambilla E."/>
            <person name="Klenk H.-P."/>
            <person name="Eisen J.A."/>
        </authorList>
    </citation>
    <scope>NUCLEOTIDE SEQUENCE [LARGE SCALE GENOMIC DNA]</scope>
    <source>
        <strain evidence="4">DSM 3688</strain>
    </source>
</reference>
<name>L0JE99_PREDD</name>
<proteinExistence type="predicted"/>
<dbReference type="PATRIC" id="fig|908937.9.peg.2021"/>
<dbReference type="GO" id="GO:0016758">
    <property type="term" value="F:hexosyltransferase activity"/>
    <property type="evidence" value="ECO:0007669"/>
    <property type="project" value="UniProtKB-ARBA"/>
</dbReference>
<dbReference type="PANTHER" id="PTHR22916:SF51">
    <property type="entry name" value="GLYCOSYLTRANSFERASE EPSH-RELATED"/>
    <property type="match status" value="1"/>
</dbReference>
<dbReference type="Pfam" id="PF00535">
    <property type="entry name" value="Glycos_transf_2"/>
    <property type="match status" value="1"/>
</dbReference>
<dbReference type="InterPro" id="IPR029044">
    <property type="entry name" value="Nucleotide-diphossugar_trans"/>
</dbReference>
<keyword evidence="1" id="KW-0328">Glycosyltransferase</keyword>
<dbReference type="SUPFAM" id="SSF53448">
    <property type="entry name" value="Nucleotide-diphospho-sugar transferases"/>
    <property type="match status" value="1"/>
</dbReference>
<organism evidence="4 5">
    <name type="scientific">Prevotella dentalis (strain ATCC 49559 / DSM 3688 / JCM 13448 / NCTC 12043 / ES 2772)</name>
    <name type="common">Mitsuokella dentalis</name>
    <dbReference type="NCBI Taxonomy" id="908937"/>
    <lineage>
        <taxon>Bacteria</taxon>
        <taxon>Pseudomonadati</taxon>
        <taxon>Bacteroidota</taxon>
        <taxon>Bacteroidia</taxon>
        <taxon>Bacteroidales</taxon>
        <taxon>Prevotellaceae</taxon>
        <taxon>Prevotella</taxon>
    </lineage>
</organism>
<evidence type="ECO:0000256" key="1">
    <source>
        <dbReference type="ARBA" id="ARBA00022676"/>
    </source>
</evidence>
<keyword evidence="5" id="KW-1185">Reference proteome</keyword>
<dbReference type="AlphaFoldDB" id="L0JE99"/>
<sequence length="322" mass="36894">MPTTPMEPIAPKPLVSFIITAYDLPAEMLCTCVDSILKLSLNRDEREIIVVDDGSKRPAIDDLQGCWDELTYLRQANQGLSAARNHGLQCATGAYVQFVDGDDYLLPAPYEHCLDIARYQNPDVVMFLETEKAHPETPFLYDGPVSGAAYMHQNNLRSSACGYLFRRAILGSLRFTPGLLHEDEEFTPLLLLRAERVFSTPAEAYFYRRREASIMSRTDHRHIARRLSDITDIILHLQDVAQHAPEIDRVALNRRIAQLSMDYLYNTIRLTHSRHQLAEAIGKLRRHGLFPLPDKAYTRKYTLFRRLIGTRMGRQLLLLTIR</sequence>
<protein>
    <submittedName>
        <fullName evidence="4">Glycosyl transferase</fullName>
    </submittedName>
</protein>